<dbReference type="Proteomes" id="UP000015101">
    <property type="component" value="Unassembled WGS sequence"/>
</dbReference>
<dbReference type="eggNOG" id="KOG3858">
    <property type="taxonomic scope" value="Eukaryota"/>
</dbReference>
<keyword evidence="2" id="KW-0732">Signal</keyword>
<dbReference type="InterPro" id="IPR008972">
    <property type="entry name" value="Cupredoxin"/>
</dbReference>
<name>T1F1A9_HELRO</name>
<dbReference type="EMBL" id="AMQM01003166">
    <property type="status" value="NOT_ANNOTATED_CDS"/>
    <property type="molecule type" value="Genomic_DNA"/>
</dbReference>
<keyword evidence="10" id="KW-1185">Reference proteome</keyword>
<reference evidence="9" key="3">
    <citation type="submission" date="2015-06" db="UniProtKB">
        <authorList>
            <consortium name="EnsemblMetazoa"/>
        </authorList>
    </citation>
    <scope>IDENTIFICATION</scope>
</reference>
<organism evidence="9 10">
    <name type="scientific">Helobdella robusta</name>
    <name type="common">Californian leech</name>
    <dbReference type="NCBI Taxonomy" id="6412"/>
    <lineage>
        <taxon>Eukaryota</taxon>
        <taxon>Metazoa</taxon>
        <taxon>Spiralia</taxon>
        <taxon>Lophotrochozoa</taxon>
        <taxon>Annelida</taxon>
        <taxon>Clitellata</taxon>
        <taxon>Hirudinea</taxon>
        <taxon>Rhynchobdellida</taxon>
        <taxon>Glossiphoniidae</taxon>
        <taxon>Helobdella</taxon>
    </lineage>
</organism>
<keyword evidence="4 6" id="KW-1015">Disulfide bond</keyword>
<gene>
    <name evidence="9" type="primary">20202609</name>
    <name evidence="8" type="ORF">HELRODRAFT_169042</name>
</gene>
<feature type="disulfide bond" evidence="6">
    <location>
        <begin position="29"/>
        <end position="69"/>
    </location>
</feature>
<dbReference type="OrthoDB" id="6250301at2759"/>
<keyword evidence="5" id="KW-0325">Glycoprotein</keyword>
<evidence type="ECO:0000256" key="2">
    <source>
        <dbReference type="ARBA" id="ARBA00022729"/>
    </source>
</evidence>
<dbReference type="PROSITE" id="PS51551">
    <property type="entry name" value="EPHRIN_RBD_2"/>
    <property type="match status" value="1"/>
</dbReference>
<comment type="subcellular location">
    <subcellularLocation>
        <location evidence="1">Membrane</location>
    </subcellularLocation>
</comment>
<evidence type="ECO:0000256" key="5">
    <source>
        <dbReference type="ARBA" id="ARBA00023180"/>
    </source>
</evidence>
<evidence type="ECO:0000256" key="1">
    <source>
        <dbReference type="ARBA" id="ARBA00004370"/>
    </source>
</evidence>
<dbReference type="InterPro" id="IPR001799">
    <property type="entry name" value="Ephrin_RBD"/>
</dbReference>
<dbReference type="GO" id="GO:0048013">
    <property type="term" value="P:ephrin receptor signaling pathway"/>
    <property type="evidence" value="ECO:0000318"/>
    <property type="project" value="GO_Central"/>
</dbReference>
<evidence type="ECO:0000313" key="10">
    <source>
        <dbReference type="Proteomes" id="UP000015101"/>
    </source>
</evidence>
<dbReference type="HOGENOM" id="CLU_1706168_0_0_1"/>
<evidence type="ECO:0000313" key="8">
    <source>
        <dbReference type="EMBL" id="ESO09102.1"/>
    </source>
</evidence>
<accession>T1F1A9</accession>
<dbReference type="GO" id="GO:0005886">
    <property type="term" value="C:plasma membrane"/>
    <property type="evidence" value="ECO:0000318"/>
    <property type="project" value="GO_Central"/>
</dbReference>
<keyword evidence="3" id="KW-0472">Membrane</keyword>
<dbReference type="SUPFAM" id="SSF49503">
    <property type="entry name" value="Cupredoxins"/>
    <property type="match status" value="1"/>
</dbReference>
<reference evidence="8 10" key="2">
    <citation type="journal article" date="2013" name="Nature">
        <title>Insights into bilaterian evolution from three spiralian genomes.</title>
        <authorList>
            <person name="Simakov O."/>
            <person name="Marletaz F."/>
            <person name="Cho S.J."/>
            <person name="Edsinger-Gonzales E."/>
            <person name="Havlak P."/>
            <person name="Hellsten U."/>
            <person name="Kuo D.H."/>
            <person name="Larsson T."/>
            <person name="Lv J."/>
            <person name="Arendt D."/>
            <person name="Savage R."/>
            <person name="Osoegawa K."/>
            <person name="de Jong P."/>
            <person name="Grimwood J."/>
            <person name="Chapman J.A."/>
            <person name="Shapiro H."/>
            <person name="Aerts A."/>
            <person name="Otillar R.P."/>
            <person name="Terry A.Y."/>
            <person name="Boore J.L."/>
            <person name="Grigoriev I.V."/>
            <person name="Lindberg D.R."/>
            <person name="Seaver E.C."/>
            <person name="Weisblat D.A."/>
            <person name="Putnam N.H."/>
            <person name="Rokhsar D.S."/>
        </authorList>
    </citation>
    <scope>NUCLEOTIDE SEQUENCE</scope>
</reference>
<evidence type="ECO:0000259" key="7">
    <source>
        <dbReference type="PROSITE" id="PS51551"/>
    </source>
</evidence>
<evidence type="ECO:0000256" key="4">
    <source>
        <dbReference type="ARBA" id="ARBA00023157"/>
    </source>
</evidence>
<evidence type="ECO:0000313" key="9">
    <source>
        <dbReference type="EnsemblMetazoa" id="HelroP169042"/>
    </source>
</evidence>
<dbReference type="CTD" id="20202609"/>
<dbReference type="STRING" id="6412.T1F1A9"/>
<dbReference type="GO" id="GO:0046875">
    <property type="term" value="F:ephrin receptor binding"/>
    <property type="evidence" value="ECO:0000318"/>
    <property type="project" value="GO_Central"/>
</dbReference>
<proteinExistence type="inferred from homology"/>
<dbReference type="InParanoid" id="T1F1A9"/>
<dbReference type="EnsemblMetazoa" id="HelroT169042">
    <property type="protein sequence ID" value="HelroP169042"/>
    <property type="gene ID" value="HelroG169042"/>
</dbReference>
<dbReference type="PANTHER" id="PTHR11304">
    <property type="entry name" value="EPHRIN"/>
    <property type="match status" value="1"/>
</dbReference>
<evidence type="ECO:0000256" key="3">
    <source>
        <dbReference type="ARBA" id="ARBA00023136"/>
    </source>
</evidence>
<dbReference type="AlphaFoldDB" id="T1F1A9"/>
<dbReference type="Gene3D" id="2.60.40.420">
    <property type="entry name" value="Cupredoxins - blue copper proteins"/>
    <property type="match status" value="1"/>
</dbReference>
<feature type="disulfide bond" evidence="6">
    <location>
        <begin position="57"/>
        <end position="121"/>
    </location>
</feature>
<dbReference type="InterPro" id="IPR031328">
    <property type="entry name" value="Ephrin"/>
</dbReference>
<evidence type="ECO:0000256" key="6">
    <source>
        <dbReference type="PROSITE-ProRule" id="PRU00884"/>
    </source>
</evidence>
<feature type="domain" description="Ephrin RBD" evidence="7">
    <location>
        <begin position="1"/>
        <end position="132"/>
    </location>
</feature>
<dbReference type="PANTHER" id="PTHR11304:SF29">
    <property type="entry name" value="EPHRIN"/>
    <property type="match status" value="1"/>
</dbReference>
<sequence length="154" mass="17477">MPTLYVRFKKSTNLPSVEIMMGDYIEIICPIYSNTTDASVMEVYVLRWVSEEEYRGCYVKNPNSKIFQCDTPLKRNKFTLAILPNPSVPGQMTFKEDTRYYMTSTSTGRSEGLLNKEGGVCAERNMKLIFYVPKLHFNIASSAVSIDGKEDNSA</sequence>
<comment type="similarity">
    <text evidence="6">Belongs to the ephrin family.</text>
</comment>
<protein>
    <recommendedName>
        <fullName evidence="7">Ephrin RBD domain-containing protein</fullName>
    </recommendedName>
</protein>
<dbReference type="RefSeq" id="XP_009013124.1">
    <property type="nucleotide sequence ID" value="XM_009014876.1"/>
</dbReference>
<dbReference type="EMBL" id="KB096023">
    <property type="protein sequence ID" value="ESO09102.1"/>
    <property type="molecule type" value="Genomic_DNA"/>
</dbReference>
<dbReference type="Pfam" id="PF00812">
    <property type="entry name" value="Ephrin"/>
    <property type="match status" value="1"/>
</dbReference>
<dbReference type="GO" id="GO:0007411">
    <property type="term" value="P:axon guidance"/>
    <property type="evidence" value="ECO:0000318"/>
    <property type="project" value="GO_Central"/>
</dbReference>
<reference evidence="10" key="1">
    <citation type="submission" date="2012-12" db="EMBL/GenBank/DDBJ databases">
        <authorList>
            <person name="Hellsten U."/>
            <person name="Grimwood J."/>
            <person name="Chapman J.A."/>
            <person name="Shapiro H."/>
            <person name="Aerts A."/>
            <person name="Otillar R.P."/>
            <person name="Terry A.Y."/>
            <person name="Boore J.L."/>
            <person name="Simakov O."/>
            <person name="Marletaz F."/>
            <person name="Cho S.-J."/>
            <person name="Edsinger-Gonzales E."/>
            <person name="Havlak P."/>
            <person name="Kuo D.-H."/>
            <person name="Larsson T."/>
            <person name="Lv J."/>
            <person name="Arendt D."/>
            <person name="Savage R."/>
            <person name="Osoegawa K."/>
            <person name="de Jong P."/>
            <person name="Lindberg D.R."/>
            <person name="Seaver E.C."/>
            <person name="Weisblat D.A."/>
            <person name="Putnam N.H."/>
            <person name="Grigoriev I.V."/>
            <person name="Rokhsar D.S."/>
        </authorList>
    </citation>
    <scope>NUCLEOTIDE SEQUENCE</scope>
</reference>
<dbReference type="GeneID" id="20202609"/>
<dbReference type="KEGG" id="hro:HELRODRAFT_169042"/>
<dbReference type="OMA" id="FKEDTRY"/>